<dbReference type="EMBL" id="JACAGJ010000003">
    <property type="protein sequence ID" value="MDM1072401.1"/>
    <property type="molecule type" value="Genomic_DNA"/>
</dbReference>
<dbReference type="InterPro" id="IPR005151">
    <property type="entry name" value="Tail-specific_protease"/>
</dbReference>
<dbReference type="PANTHER" id="PTHR32060">
    <property type="entry name" value="TAIL-SPECIFIC PROTEASE"/>
    <property type="match status" value="1"/>
</dbReference>
<dbReference type="AlphaFoldDB" id="A0AAJ1QEF4"/>
<gene>
    <name evidence="3" type="ORF">HX001_07855</name>
</gene>
<dbReference type="Gene3D" id="3.90.226.10">
    <property type="entry name" value="2-enoyl-CoA Hydratase, Chain A, domain 1"/>
    <property type="match status" value="1"/>
</dbReference>
<dbReference type="Proteomes" id="UP001170959">
    <property type="component" value="Unassembled WGS sequence"/>
</dbReference>
<comment type="caution">
    <text evidence="3">The sequence shown here is derived from an EMBL/GenBank/DDBJ whole genome shotgun (WGS) entry which is preliminary data.</text>
</comment>
<sequence>MNKFITLLLLSFFSSCVSVEKYNAHIDKKIDADELQRDVDRAKKKLLTKQVDIDMYYSKEVIASRLDSFRNTIQQPMKPNDFSRELSKVVSGFGHGHTVVTSFGKRATKLEKRKYKNSKGPLSLLEFKSLDNHVYLDKNNSKDSTLLLQTDILAINGIKFQDFYNLYHNYRKGDGYTTTFSKYMYGSSYPRFVSNEIGIQDSVVLTFQKNDSIITQIVKREYQKKEEKSLKKNTSDSIQKKTNEEKVFTKISKEEKLKRKERLDHKKKVKKYFAYSKSRNEYQRELRFPDKNDSTTVILSIKTFSLENSKKAYPFIFDSIKKLNVKNLILDVRNNGGGYVRDANYLYSFLTTRNQPQAVMGDKMKVNSKFGLMKNYFQSFGIIGNTLGLPLAVYKYSQSVFKTKKEKDGYYYKVRGKKDLLNQPEKFTGNLYVLTNGMSYSATSILTAALQNEGKAIFVGEETGGDYNGTVAGSFNDFKLKNSKLKIYYGMMDFRPNTSRELKGRGIIPTVPVEMSFDDIINKKDPQLDWILNDIKSK</sequence>
<proteinExistence type="predicted"/>
<protein>
    <recommendedName>
        <fullName evidence="2">Tail specific protease domain-containing protein</fullName>
    </recommendedName>
</protein>
<accession>A0AAJ1QEF4</accession>
<feature type="coiled-coil region" evidence="1">
    <location>
        <begin position="25"/>
        <end position="52"/>
    </location>
</feature>
<dbReference type="RefSeq" id="WP_286492723.1">
    <property type="nucleotide sequence ID" value="NZ_JACAGJ010000003.1"/>
</dbReference>
<dbReference type="InterPro" id="IPR029045">
    <property type="entry name" value="ClpP/crotonase-like_dom_sf"/>
</dbReference>
<dbReference type="Pfam" id="PF03572">
    <property type="entry name" value="Peptidase_S41"/>
    <property type="match status" value="1"/>
</dbReference>
<feature type="domain" description="Tail specific protease" evidence="2">
    <location>
        <begin position="298"/>
        <end position="513"/>
    </location>
</feature>
<dbReference type="PANTHER" id="PTHR32060:SF22">
    <property type="entry name" value="CARBOXYL-TERMINAL-PROCESSING PEPTIDASE 3, CHLOROPLASTIC"/>
    <property type="match status" value="1"/>
</dbReference>
<dbReference type="GO" id="GO:0006508">
    <property type="term" value="P:proteolysis"/>
    <property type="evidence" value="ECO:0007669"/>
    <property type="project" value="InterPro"/>
</dbReference>
<dbReference type="GO" id="GO:0004175">
    <property type="term" value="F:endopeptidase activity"/>
    <property type="evidence" value="ECO:0007669"/>
    <property type="project" value="TreeGrafter"/>
</dbReference>
<dbReference type="SUPFAM" id="SSF52096">
    <property type="entry name" value="ClpP/crotonase"/>
    <property type="match status" value="1"/>
</dbReference>
<reference evidence="3" key="2">
    <citation type="journal article" date="2022" name="Sci. Total Environ.">
        <title>Prevalence, transmission, and molecular epidemiology of tet(X)-positive bacteria among humans, animals, and environmental niches in China: An epidemiological, and genomic-based study.</title>
        <authorList>
            <person name="Dong N."/>
            <person name="Zeng Y."/>
            <person name="Cai C."/>
            <person name="Sun C."/>
            <person name="Lu J."/>
            <person name="Liu C."/>
            <person name="Zhou H."/>
            <person name="Sun Q."/>
            <person name="Shu L."/>
            <person name="Wang H."/>
            <person name="Wang Y."/>
            <person name="Wang S."/>
            <person name="Wu C."/>
            <person name="Chan E.W."/>
            <person name="Chen G."/>
            <person name="Shen Z."/>
            <person name="Chen S."/>
            <person name="Zhang R."/>
        </authorList>
    </citation>
    <scope>NUCLEOTIDE SEQUENCE</scope>
    <source>
        <strain evidence="3">R655-4</strain>
    </source>
</reference>
<dbReference type="PROSITE" id="PS51257">
    <property type="entry name" value="PROKAR_LIPOPROTEIN"/>
    <property type="match status" value="1"/>
</dbReference>
<dbReference type="CDD" id="cd06567">
    <property type="entry name" value="Peptidase_S41"/>
    <property type="match status" value="1"/>
</dbReference>
<dbReference type="GO" id="GO:0008236">
    <property type="term" value="F:serine-type peptidase activity"/>
    <property type="evidence" value="ECO:0007669"/>
    <property type="project" value="InterPro"/>
</dbReference>
<evidence type="ECO:0000313" key="4">
    <source>
        <dbReference type="Proteomes" id="UP001170959"/>
    </source>
</evidence>
<reference evidence="3" key="1">
    <citation type="submission" date="2020-06" db="EMBL/GenBank/DDBJ databases">
        <authorList>
            <person name="Dong N."/>
        </authorList>
    </citation>
    <scope>NUCLEOTIDE SEQUENCE</scope>
    <source>
        <strain evidence="3">R655-4</strain>
    </source>
</reference>
<organism evidence="3 4">
    <name type="scientific">Empedobacter brevis</name>
    <dbReference type="NCBI Taxonomy" id="247"/>
    <lineage>
        <taxon>Bacteria</taxon>
        <taxon>Pseudomonadati</taxon>
        <taxon>Bacteroidota</taxon>
        <taxon>Flavobacteriia</taxon>
        <taxon>Flavobacteriales</taxon>
        <taxon>Weeksellaceae</taxon>
        <taxon>Empedobacter</taxon>
    </lineage>
</organism>
<keyword evidence="1" id="KW-0175">Coiled coil</keyword>
<name>A0AAJ1QEF4_9FLAO</name>
<evidence type="ECO:0000259" key="2">
    <source>
        <dbReference type="Pfam" id="PF03572"/>
    </source>
</evidence>
<evidence type="ECO:0000256" key="1">
    <source>
        <dbReference type="SAM" id="Coils"/>
    </source>
</evidence>
<evidence type="ECO:0000313" key="3">
    <source>
        <dbReference type="EMBL" id="MDM1072401.1"/>
    </source>
</evidence>